<reference evidence="1 2" key="1">
    <citation type="submission" date="2020-02" db="EMBL/GenBank/DDBJ databases">
        <authorList>
            <person name="Ma Q."/>
            <person name="Huang Y."/>
            <person name="Song X."/>
            <person name="Pei D."/>
        </authorList>
    </citation>
    <scope>NUCLEOTIDE SEQUENCE [LARGE SCALE GENOMIC DNA]</scope>
    <source>
        <strain evidence="1">Sxm20200214</strain>
        <tissue evidence="1">Leaf</tissue>
    </source>
</reference>
<dbReference type="EMBL" id="JAAMPC010000003">
    <property type="protein sequence ID" value="KAG2321175.1"/>
    <property type="molecule type" value="Genomic_DNA"/>
</dbReference>
<accession>A0A8X8B3D9</accession>
<name>A0A8X8B3D9_BRACI</name>
<proteinExistence type="predicted"/>
<organism evidence="1 2">
    <name type="scientific">Brassica carinata</name>
    <name type="common">Ethiopian mustard</name>
    <name type="synonym">Abyssinian cabbage</name>
    <dbReference type="NCBI Taxonomy" id="52824"/>
    <lineage>
        <taxon>Eukaryota</taxon>
        <taxon>Viridiplantae</taxon>
        <taxon>Streptophyta</taxon>
        <taxon>Embryophyta</taxon>
        <taxon>Tracheophyta</taxon>
        <taxon>Spermatophyta</taxon>
        <taxon>Magnoliopsida</taxon>
        <taxon>eudicotyledons</taxon>
        <taxon>Gunneridae</taxon>
        <taxon>Pentapetalae</taxon>
        <taxon>rosids</taxon>
        <taxon>malvids</taxon>
        <taxon>Brassicales</taxon>
        <taxon>Brassicaceae</taxon>
        <taxon>Brassiceae</taxon>
        <taxon>Brassica</taxon>
    </lineage>
</organism>
<keyword evidence="2" id="KW-1185">Reference proteome</keyword>
<comment type="caution">
    <text evidence="1">The sequence shown here is derived from an EMBL/GenBank/DDBJ whole genome shotgun (WGS) entry which is preliminary data.</text>
</comment>
<dbReference type="AlphaFoldDB" id="A0A8X8B3D9"/>
<evidence type="ECO:0000313" key="2">
    <source>
        <dbReference type="Proteomes" id="UP000886595"/>
    </source>
</evidence>
<sequence>MAKPNKSSTPSTHLSQYCNNSFDNNSLMYTNQFELTNSFSVGDNNKYQYSSSAQGSNSFDCSWIWLE</sequence>
<evidence type="ECO:0000313" key="1">
    <source>
        <dbReference type="EMBL" id="KAG2321175.1"/>
    </source>
</evidence>
<gene>
    <name evidence="1" type="ORF">Bca52824_014388</name>
</gene>
<dbReference type="Proteomes" id="UP000886595">
    <property type="component" value="Unassembled WGS sequence"/>
</dbReference>
<protein>
    <submittedName>
        <fullName evidence="1">Uncharacterized protein</fullName>
    </submittedName>
</protein>